<feature type="domain" description="HTH tetR-type" evidence="6">
    <location>
        <begin position="18"/>
        <end position="78"/>
    </location>
</feature>
<dbReference type="PANTHER" id="PTHR30055:SF175">
    <property type="entry name" value="HTH-TYPE TRANSCRIPTIONAL REPRESSOR KSTR2"/>
    <property type="match status" value="1"/>
</dbReference>
<dbReference type="STRING" id="202950.GCA_001485005_02000"/>
<sequence length="205" mass="23228">MSPENPFLNHEKKEQERQAKRDAVLLAAVKIFNEQGFHSTSLDDVAKSLGISKPTIYHYLGNKEQVLLTCVEIGLQQLIEAAKDVEKQSISGFEKLRRFLFLYGCRNLDDFGRCVILTHDDALSKEGLVKFKALKRVVHEALLNIIRDAQLDQSINAEHDPKILAATLTGAINWSAKWYNPNGVLSKEETIQKMVDILTYGFEKK</sequence>
<dbReference type="InterPro" id="IPR050109">
    <property type="entry name" value="HTH-type_TetR-like_transc_reg"/>
</dbReference>
<evidence type="ECO:0000313" key="8">
    <source>
        <dbReference type="Proteomes" id="UP000000430"/>
    </source>
</evidence>
<keyword evidence="2" id="KW-0805">Transcription regulation</keyword>
<dbReference type="InterPro" id="IPR036271">
    <property type="entry name" value="Tet_transcr_reg_TetR-rel_C_sf"/>
</dbReference>
<dbReference type="eggNOG" id="COG1309">
    <property type="taxonomic scope" value="Bacteria"/>
</dbReference>
<dbReference type="PROSITE" id="PS50977">
    <property type="entry name" value="HTH_TETR_2"/>
    <property type="match status" value="1"/>
</dbReference>
<keyword evidence="3 5" id="KW-0238">DNA-binding</keyword>
<evidence type="ECO:0000256" key="1">
    <source>
        <dbReference type="ARBA" id="ARBA00022491"/>
    </source>
</evidence>
<evidence type="ECO:0000256" key="2">
    <source>
        <dbReference type="ARBA" id="ARBA00023015"/>
    </source>
</evidence>
<dbReference type="GO" id="GO:0000976">
    <property type="term" value="F:transcription cis-regulatory region binding"/>
    <property type="evidence" value="ECO:0007669"/>
    <property type="project" value="TreeGrafter"/>
</dbReference>
<dbReference type="Gene3D" id="1.10.10.60">
    <property type="entry name" value="Homeodomain-like"/>
    <property type="match status" value="1"/>
</dbReference>
<proteinExistence type="predicted"/>
<dbReference type="KEGG" id="aci:ACIAD1581"/>
<dbReference type="SUPFAM" id="SSF46689">
    <property type="entry name" value="Homeodomain-like"/>
    <property type="match status" value="1"/>
</dbReference>
<dbReference type="AlphaFoldDB" id="Q6FBY0"/>
<reference evidence="7 8" key="1">
    <citation type="journal article" date="2004" name="Nucleic Acids Res.">
        <title>Unique features revealed by the genome sequence of Acinetobacter sp. ADP1, a versatile and naturally transformation competent bacterium.</title>
        <authorList>
            <person name="Barbe V."/>
            <person name="Vallenet D."/>
            <person name="Fonknechten N."/>
            <person name="Kreimeyer A."/>
            <person name="Oztas S."/>
            <person name="Labarre L."/>
            <person name="Cruveiller S."/>
            <person name="Robert C."/>
            <person name="Duprat S."/>
            <person name="Wincker P."/>
            <person name="Ornston L.N."/>
            <person name="Weissenbach J."/>
            <person name="Marliere P."/>
            <person name="Cohen G.N."/>
            <person name="Medigue C."/>
        </authorList>
    </citation>
    <scope>NUCLEOTIDE SEQUENCE [LARGE SCALE GENOMIC DNA]</scope>
    <source>
        <strain evidence="8">ATCC 33305 / BD413 / ADP1</strain>
    </source>
</reference>
<dbReference type="Proteomes" id="UP000000430">
    <property type="component" value="Chromosome"/>
</dbReference>
<dbReference type="BioCyc" id="ASP62977:ACIAD_RS07250-MONOMER"/>
<dbReference type="InterPro" id="IPR009057">
    <property type="entry name" value="Homeodomain-like_sf"/>
</dbReference>
<protein>
    <submittedName>
        <fullName evidence="7">Putative transcriptional regulator (TetR family)</fullName>
    </submittedName>
</protein>
<evidence type="ECO:0000313" key="7">
    <source>
        <dbReference type="EMBL" id="CAG68431.1"/>
    </source>
</evidence>
<dbReference type="OrthoDB" id="5293556at2"/>
<dbReference type="EMBL" id="CR543861">
    <property type="protein sequence ID" value="CAG68431.1"/>
    <property type="molecule type" value="Genomic_DNA"/>
</dbReference>
<evidence type="ECO:0000256" key="4">
    <source>
        <dbReference type="ARBA" id="ARBA00023163"/>
    </source>
</evidence>
<dbReference type="InterPro" id="IPR041490">
    <property type="entry name" value="KstR2_TetR_C"/>
</dbReference>
<gene>
    <name evidence="7" type="ordered locus">ACIAD1581</name>
</gene>
<dbReference type="Pfam" id="PF17932">
    <property type="entry name" value="TetR_C_24"/>
    <property type="match status" value="1"/>
</dbReference>
<keyword evidence="4" id="KW-0804">Transcription</keyword>
<dbReference type="GO" id="GO:0003700">
    <property type="term" value="F:DNA-binding transcription factor activity"/>
    <property type="evidence" value="ECO:0007669"/>
    <property type="project" value="TreeGrafter"/>
</dbReference>
<evidence type="ECO:0000256" key="5">
    <source>
        <dbReference type="PROSITE-ProRule" id="PRU00335"/>
    </source>
</evidence>
<organism evidence="7 8">
    <name type="scientific">Acinetobacter baylyi (strain ATCC 33305 / BD413 / ADP1)</name>
    <dbReference type="NCBI Taxonomy" id="62977"/>
    <lineage>
        <taxon>Bacteria</taxon>
        <taxon>Pseudomonadati</taxon>
        <taxon>Pseudomonadota</taxon>
        <taxon>Gammaproteobacteria</taxon>
        <taxon>Moraxellales</taxon>
        <taxon>Moraxellaceae</taxon>
        <taxon>Acinetobacter</taxon>
    </lineage>
</organism>
<feature type="DNA-binding region" description="H-T-H motif" evidence="5">
    <location>
        <begin position="41"/>
        <end position="60"/>
    </location>
</feature>
<accession>Q6FBY0</accession>
<evidence type="ECO:0000259" key="6">
    <source>
        <dbReference type="PROSITE" id="PS50977"/>
    </source>
</evidence>
<dbReference type="HOGENOM" id="CLU_069356_12_4_6"/>
<dbReference type="SUPFAM" id="SSF48498">
    <property type="entry name" value="Tetracyclin repressor-like, C-terminal domain"/>
    <property type="match status" value="1"/>
</dbReference>
<dbReference type="Pfam" id="PF00440">
    <property type="entry name" value="TetR_N"/>
    <property type="match status" value="1"/>
</dbReference>
<dbReference type="GeneID" id="45233971"/>
<dbReference type="RefSeq" id="WP_004925116.1">
    <property type="nucleotide sequence ID" value="NC_005966.1"/>
</dbReference>
<dbReference type="PRINTS" id="PR00455">
    <property type="entry name" value="HTHTETR"/>
</dbReference>
<dbReference type="Gene3D" id="1.10.357.10">
    <property type="entry name" value="Tetracycline Repressor, domain 2"/>
    <property type="match status" value="1"/>
</dbReference>
<keyword evidence="1" id="KW-0678">Repressor</keyword>
<dbReference type="InterPro" id="IPR001647">
    <property type="entry name" value="HTH_TetR"/>
</dbReference>
<name>Q6FBY0_ACIAD</name>
<dbReference type="PANTHER" id="PTHR30055">
    <property type="entry name" value="HTH-TYPE TRANSCRIPTIONAL REGULATOR RUTR"/>
    <property type="match status" value="1"/>
</dbReference>
<evidence type="ECO:0000256" key="3">
    <source>
        <dbReference type="ARBA" id="ARBA00023125"/>
    </source>
</evidence>